<dbReference type="CDD" id="cd00093">
    <property type="entry name" value="HTH_XRE"/>
    <property type="match status" value="1"/>
</dbReference>
<gene>
    <name evidence="2" type="ORF">CD32_12520</name>
</gene>
<dbReference type="SMART" id="SM00530">
    <property type="entry name" value="HTH_XRE"/>
    <property type="match status" value="1"/>
</dbReference>
<sequence>MGFGATLRSIRRNRNLTQKELIEGIVQQGTYSRIEQDQLQISAELLVQLVERLNISLNEFLYIHHQYEATEREKILKDYREMELTLPKEIKDQLRIIERYLKKQPDDGIKLLFDSYRALLILTEEDDLEAVRAIAENIWERVQKLDHWYIEDMELLNSIIVLFPLDTAIQITTTAIKRLNAYDDYERDVTYLKIYFHLNLTLLYLENEQYEACIEWLDRTYKKFKRKLTYQSLGYIFTHKTICHIHLKRPYEEELRRLETLMDLFDDQEVLSLLLEEIAKQKAVFELKS</sequence>
<dbReference type="InterPro" id="IPR001387">
    <property type="entry name" value="Cro/C1-type_HTH"/>
</dbReference>
<dbReference type="EMBL" id="JPVP01000056">
    <property type="protein sequence ID" value="KGR84409.1"/>
    <property type="molecule type" value="Genomic_DNA"/>
</dbReference>
<proteinExistence type="predicted"/>
<organism evidence="2 3">
    <name type="scientific">Lysinibacillus odysseyi 34hs-1 = NBRC 100172</name>
    <dbReference type="NCBI Taxonomy" id="1220589"/>
    <lineage>
        <taxon>Bacteria</taxon>
        <taxon>Bacillati</taxon>
        <taxon>Bacillota</taxon>
        <taxon>Bacilli</taxon>
        <taxon>Bacillales</taxon>
        <taxon>Bacillaceae</taxon>
        <taxon>Lysinibacillus</taxon>
    </lineage>
</organism>
<evidence type="ECO:0000259" key="1">
    <source>
        <dbReference type="PROSITE" id="PS50943"/>
    </source>
</evidence>
<dbReference type="PANTHER" id="PTHR37038">
    <property type="entry name" value="TRANSCRIPTIONAL REGULATOR-RELATED"/>
    <property type="match status" value="1"/>
</dbReference>
<comment type="caution">
    <text evidence="2">The sequence shown here is derived from an EMBL/GenBank/DDBJ whole genome shotgun (WGS) entry which is preliminary data.</text>
</comment>
<dbReference type="PROSITE" id="PS50943">
    <property type="entry name" value="HTH_CROC1"/>
    <property type="match status" value="1"/>
</dbReference>
<evidence type="ECO:0000313" key="2">
    <source>
        <dbReference type="EMBL" id="KGR84409.1"/>
    </source>
</evidence>
<feature type="domain" description="HTH cro/C1-type" evidence="1">
    <location>
        <begin position="7"/>
        <end position="60"/>
    </location>
</feature>
<reference evidence="2 3" key="1">
    <citation type="submission" date="2014-02" db="EMBL/GenBank/DDBJ databases">
        <title>Draft genome sequence of Lysinibacillus odysseyi NBRC 100172.</title>
        <authorList>
            <person name="Zhang F."/>
            <person name="Wang G."/>
            <person name="Zhang L."/>
        </authorList>
    </citation>
    <scope>NUCLEOTIDE SEQUENCE [LARGE SCALE GENOMIC DNA]</scope>
    <source>
        <strain evidence="2 3">NBRC 100172</strain>
    </source>
</reference>
<dbReference type="Gene3D" id="1.25.40.10">
    <property type="entry name" value="Tetratricopeptide repeat domain"/>
    <property type="match status" value="1"/>
</dbReference>
<dbReference type="AlphaFoldDB" id="A0A0A3II76"/>
<evidence type="ECO:0000313" key="3">
    <source>
        <dbReference type="Proteomes" id="UP000030437"/>
    </source>
</evidence>
<dbReference type="Pfam" id="PF01381">
    <property type="entry name" value="HTH_3"/>
    <property type="match status" value="1"/>
</dbReference>
<dbReference type="RefSeq" id="WP_036155075.1">
    <property type="nucleotide sequence ID" value="NZ_AVCX01000005.1"/>
</dbReference>
<dbReference type="InterPro" id="IPR010982">
    <property type="entry name" value="Lambda_DNA-bd_dom_sf"/>
</dbReference>
<dbReference type="eggNOG" id="COG1396">
    <property type="taxonomic scope" value="Bacteria"/>
</dbReference>
<dbReference type="OrthoDB" id="34624at2"/>
<keyword evidence="3" id="KW-1185">Reference proteome</keyword>
<dbReference type="PANTHER" id="PTHR37038:SF13">
    <property type="entry name" value="HTH CRO_C1-TYPE DOMAIN-CONTAINING PROTEIN"/>
    <property type="match status" value="1"/>
</dbReference>
<dbReference type="Proteomes" id="UP000030437">
    <property type="component" value="Unassembled WGS sequence"/>
</dbReference>
<name>A0A0A3II76_9BACI</name>
<accession>A0A0A3II76</accession>
<dbReference type="SUPFAM" id="SSF47413">
    <property type="entry name" value="lambda repressor-like DNA-binding domains"/>
    <property type="match status" value="1"/>
</dbReference>
<dbReference type="InterPro" id="IPR053163">
    <property type="entry name" value="HTH-type_regulator_Rgg"/>
</dbReference>
<protein>
    <recommendedName>
        <fullName evidence="1">HTH cro/C1-type domain-containing protein</fullName>
    </recommendedName>
</protein>
<dbReference type="STRING" id="1220589.CD32_12520"/>
<dbReference type="GO" id="GO:0003677">
    <property type="term" value="F:DNA binding"/>
    <property type="evidence" value="ECO:0007669"/>
    <property type="project" value="InterPro"/>
</dbReference>
<dbReference type="InterPro" id="IPR011990">
    <property type="entry name" value="TPR-like_helical_dom_sf"/>
</dbReference>